<reference evidence="1 2" key="1">
    <citation type="journal article" date="2008" name="Nature">
        <title>The genome of the model beetle and pest Tribolium castaneum.</title>
        <authorList>
            <consortium name="Tribolium Genome Sequencing Consortium"/>
            <person name="Richards S."/>
            <person name="Gibbs R.A."/>
            <person name="Weinstock G.M."/>
            <person name="Brown S.J."/>
            <person name="Denell R."/>
            <person name="Beeman R.W."/>
            <person name="Gibbs R."/>
            <person name="Beeman R.W."/>
            <person name="Brown S.J."/>
            <person name="Bucher G."/>
            <person name="Friedrich M."/>
            <person name="Grimmelikhuijzen C.J."/>
            <person name="Klingler M."/>
            <person name="Lorenzen M."/>
            <person name="Richards S."/>
            <person name="Roth S."/>
            <person name="Schroder R."/>
            <person name="Tautz D."/>
            <person name="Zdobnov E.M."/>
            <person name="Muzny D."/>
            <person name="Gibbs R.A."/>
            <person name="Weinstock G.M."/>
            <person name="Attaway T."/>
            <person name="Bell S."/>
            <person name="Buhay C.J."/>
            <person name="Chandrabose M.N."/>
            <person name="Chavez D."/>
            <person name="Clerk-Blankenburg K.P."/>
            <person name="Cree A."/>
            <person name="Dao M."/>
            <person name="Davis C."/>
            <person name="Chacko J."/>
            <person name="Dinh H."/>
            <person name="Dugan-Rocha S."/>
            <person name="Fowler G."/>
            <person name="Garner T.T."/>
            <person name="Garnes J."/>
            <person name="Gnirke A."/>
            <person name="Hawes A."/>
            <person name="Hernandez J."/>
            <person name="Hines S."/>
            <person name="Holder M."/>
            <person name="Hume J."/>
            <person name="Jhangiani S.N."/>
            <person name="Joshi V."/>
            <person name="Khan Z.M."/>
            <person name="Jackson L."/>
            <person name="Kovar C."/>
            <person name="Kowis A."/>
            <person name="Lee S."/>
            <person name="Lewis L.R."/>
            <person name="Margolis J."/>
            <person name="Morgan M."/>
            <person name="Nazareth L.V."/>
            <person name="Nguyen N."/>
            <person name="Okwuonu G."/>
            <person name="Parker D."/>
            <person name="Richards S."/>
            <person name="Ruiz S.J."/>
            <person name="Santibanez J."/>
            <person name="Savard J."/>
            <person name="Scherer S.E."/>
            <person name="Schneider B."/>
            <person name="Sodergren E."/>
            <person name="Tautz D."/>
            <person name="Vattahil S."/>
            <person name="Villasana D."/>
            <person name="White C.S."/>
            <person name="Wright R."/>
            <person name="Park Y."/>
            <person name="Beeman R.W."/>
            <person name="Lord J."/>
            <person name="Oppert B."/>
            <person name="Lorenzen M."/>
            <person name="Brown S."/>
            <person name="Wang L."/>
            <person name="Savard J."/>
            <person name="Tautz D."/>
            <person name="Richards S."/>
            <person name="Weinstock G."/>
            <person name="Gibbs R.A."/>
            <person name="Liu Y."/>
            <person name="Worley K."/>
            <person name="Weinstock G."/>
            <person name="Elsik C.G."/>
            <person name="Reese J.T."/>
            <person name="Elhaik E."/>
            <person name="Landan G."/>
            <person name="Graur D."/>
            <person name="Arensburger P."/>
            <person name="Atkinson P."/>
            <person name="Beeman R.W."/>
            <person name="Beidler J."/>
            <person name="Brown S.J."/>
            <person name="Demuth J.P."/>
            <person name="Drury D.W."/>
            <person name="Du Y.Z."/>
            <person name="Fujiwara H."/>
            <person name="Lorenzen M."/>
            <person name="Maselli V."/>
            <person name="Osanai M."/>
            <person name="Park Y."/>
            <person name="Robertson H.M."/>
            <person name="Tu Z."/>
            <person name="Wang J.J."/>
            <person name="Wang S."/>
            <person name="Richards S."/>
            <person name="Song H."/>
            <person name="Zhang L."/>
            <person name="Sodergren E."/>
            <person name="Werner D."/>
            <person name="Stanke M."/>
            <person name="Morgenstern B."/>
            <person name="Solovyev V."/>
            <person name="Kosarev P."/>
            <person name="Brown G."/>
            <person name="Chen H.C."/>
            <person name="Ermolaeva O."/>
            <person name="Hlavina W."/>
            <person name="Kapustin Y."/>
            <person name="Kiryutin B."/>
            <person name="Kitts P."/>
            <person name="Maglott D."/>
            <person name="Pruitt K."/>
            <person name="Sapojnikov V."/>
            <person name="Souvorov A."/>
            <person name="Mackey A.J."/>
            <person name="Waterhouse R.M."/>
            <person name="Wyder S."/>
            <person name="Zdobnov E.M."/>
            <person name="Zdobnov E.M."/>
            <person name="Wyder S."/>
            <person name="Kriventseva E.V."/>
            <person name="Kadowaki T."/>
            <person name="Bork P."/>
            <person name="Aranda M."/>
            <person name="Bao R."/>
            <person name="Beermann A."/>
            <person name="Berns N."/>
            <person name="Bolognesi R."/>
            <person name="Bonneton F."/>
            <person name="Bopp D."/>
            <person name="Brown S.J."/>
            <person name="Bucher G."/>
            <person name="Butts T."/>
            <person name="Chaumot A."/>
            <person name="Denell R.E."/>
            <person name="Ferrier D.E."/>
            <person name="Friedrich M."/>
            <person name="Gordon C.M."/>
            <person name="Jindra M."/>
            <person name="Klingler M."/>
            <person name="Lan Q."/>
            <person name="Lattorff H.M."/>
            <person name="Laudet V."/>
            <person name="von Levetsow C."/>
            <person name="Liu Z."/>
            <person name="Lutz R."/>
            <person name="Lynch J.A."/>
            <person name="da Fonseca R.N."/>
            <person name="Posnien N."/>
            <person name="Reuter R."/>
            <person name="Roth S."/>
            <person name="Savard J."/>
            <person name="Schinko J.B."/>
            <person name="Schmitt C."/>
            <person name="Schoppmeier M."/>
            <person name="Schroder R."/>
            <person name="Shippy T.D."/>
            <person name="Simonnet F."/>
            <person name="Marques-Souza H."/>
            <person name="Tautz D."/>
            <person name="Tomoyasu Y."/>
            <person name="Trauner J."/>
            <person name="Van der Zee M."/>
            <person name="Vervoort M."/>
            <person name="Wittkopp N."/>
            <person name="Wimmer E.A."/>
            <person name="Yang X."/>
            <person name="Jones A.K."/>
            <person name="Sattelle D.B."/>
            <person name="Ebert P.R."/>
            <person name="Nelson D."/>
            <person name="Scott J.G."/>
            <person name="Beeman R.W."/>
            <person name="Muthukrishnan S."/>
            <person name="Kramer K.J."/>
            <person name="Arakane Y."/>
            <person name="Beeman R.W."/>
            <person name="Zhu Q."/>
            <person name="Hogenkamp D."/>
            <person name="Dixit R."/>
            <person name="Oppert B."/>
            <person name="Jiang H."/>
            <person name="Zou Z."/>
            <person name="Marshall J."/>
            <person name="Elpidina E."/>
            <person name="Vinokurov K."/>
            <person name="Oppert C."/>
            <person name="Zou Z."/>
            <person name="Evans J."/>
            <person name="Lu Z."/>
            <person name="Zhao P."/>
            <person name="Sumathipala N."/>
            <person name="Altincicek B."/>
            <person name="Vilcinskas A."/>
            <person name="Williams M."/>
            <person name="Hultmark D."/>
            <person name="Hetru C."/>
            <person name="Jiang H."/>
            <person name="Grimmelikhuijzen C.J."/>
            <person name="Hauser F."/>
            <person name="Cazzamali G."/>
            <person name="Williamson M."/>
            <person name="Park Y."/>
            <person name="Li B."/>
            <person name="Tanaka Y."/>
            <person name="Predel R."/>
            <person name="Neupert S."/>
            <person name="Schachtner J."/>
            <person name="Verleyen P."/>
            <person name="Raible F."/>
            <person name="Bork P."/>
            <person name="Friedrich M."/>
            <person name="Walden K.K."/>
            <person name="Robertson H.M."/>
            <person name="Angeli S."/>
            <person name="Foret S."/>
            <person name="Bucher G."/>
            <person name="Schuetz S."/>
            <person name="Maleszka R."/>
            <person name="Wimmer E.A."/>
            <person name="Beeman R.W."/>
            <person name="Lorenzen M."/>
            <person name="Tomoyasu Y."/>
            <person name="Miller S.C."/>
            <person name="Grossmann D."/>
            <person name="Bucher G."/>
        </authorList>
    </citation>
    <scope>NUCLEOTIDE SEQUENCE [LARGE SCALE GENOMIC DNA]</scope>
    <source>
        <strain evidence="1 2">Georgia GA2</strain>
    </source>
</reference>
<dbReference type="EMBL" id="KQ971372">
    <property type="protein sequence ID" value="KYB25170.1"/>
    <property type="molecule type" value="Genomic_DNA"/>
</dbReference>
<proteinExistence type="predicted"/>
<name>A0A139WB72_TRICA</name>
<protein>
    <submittedName>
        <fullName evidence="1">Complexin-like Protein</fullName>
    </submittedName>
</protein>
<dbReference type="Proteomes" id="UP000007266">
    <property type="component" value="Linkage group 9"/>
</dbReference>
<dbReference type="AlphaFoldDB" id="A0A139WB72"/>
<evidence type="ECO:0000313" key="1">
    <source>
        <dbReference type="EMBL" id="KYB25170.1"/>
    </source>
</evidence>
<gene>
    <name evidence="1" type="primary">AUGUSTUS-3.0.2_34352</name>
    <name evidence="1" type="ORF">TcasGA2_TC034352</name>
</gene>
<accession>A0A139WB72</accession>
<organism evidence="1 2">
    <name type="scientific">Tribolium castaneum</name>
    <name type="common">Red flour beetle</name>
    <dbReference type="NCBI Taxonomy" id="7070"/>
    <lineage>
        <taxon>Eukaryota</taxon>
        <taxon>Metazoa</taxon>
        <taxon>Ecdysozoa</taxon>
        <taxon>Arthropoda</taxon>
        <taxon>Hexapoda</taxon>
        <taxon>Insecta</taxon>
        <taxon>Pterygota</taxon>
        <taxon>Neoptera</taxon>
        <taxon>Endopterygota</taxon>
        <taxon>Coleoptera</taxon>
        <taxon>Polyphaga</taxon>
        <taxon>Cucujiformia</taxon>
        <taxon>Tenebrionidae</taxon>
        <taxon>Tenebrionidae incertae sedis</taxon>
        <taxon>Tribolium</taxon>
    </lineage>
</organism>
<sequence length="33" mass="3894">MQKCLFDFSELKNTIETQVNELKSQIESKCVMQ</sequence>
<evidence type="ECO:0000313" key="2">
    <source>
        <dbReference type="Proteomes" id="UP000007266"/>
    </source>
</evidence>
<reference evidence="1 2" key="2">
    <citation type="journal article" date="2010" name="Nucleic Acids Res.">
        <title>BeetleBase in 2010: revisions to provide comprehensive genomic information for Tribolium castaneum.</title>
        <authorList>
            <person name="Kim H.S."/>
            <person name="Murphy T."/>
            <person name="Xia J."/>
            <person name="Caragea D."/>
            <person name="Park Y."/>
            <person name="Beeman R.W."/>
            <person name="Lorenzen M.D."/>
            <person name="Butcher S."/>
            <person name="Manak J.R."/>
            <person name="Brown S.J."/>
        </authorList>
    </citation>
    <scope>GENOME REANNOTATION</scope>
    <source>
        <strain evidence="1 2">Georgia GA2</strain>
    </source>
</reference>
<keyword evidence="2" id="KW-1185">Reference proteome</keyword>